<dbReference type="PANTHER" id="PTHR38445">
    <property type="entry name" value="HTH-TYPE TRANSCRIPTIONAL REPRESSOR YTRA"/>
    <property type="match status" value="1"/>
</dbReference>
<dbReference type="CDD" id="cd07377">
    <property type="entry name" value="WHTH_GntR"/>
    <property type="match status" value="1"/>
</dbReference>
<dbReference type="Gene3D" id="1.10.10.10">
    <property type="entry name" value="Winged helix-like DNA-binding domain superfamily/Winged helix DNA-binding domain"/>
    <property type="match status" value="1"/>
</dbReference>
<dbReference type="Proteomes" id="UP000423525">
    <property type="component" value="Chromosome"/>
</dbReference>
<evidence type="ECO:0000259" key="4">
    <source>
        <dbReference type="PROSITE" id="PS50949"/>
    </source>
</evidence>
<accession>A0A6I8ME71</accession>
<keyword evidence="2" id="KW-0238">DNA-binding</keyword>
<dbReference type="GO" id="GO:0003677">
    <property type="term" value="F:DNA binding"/>
    <property type="evidence" value="ECO:0007669"/>
    <property type="project" value="UniProtKB-KW"/>
</dbReference>
<dbReference type="InterPro" id="IPR036390">
    <property type="entry name" value="WH_DNA-bd_sf"/>
</dbReference>
<evidence type="ECO:0000256" key="2">
    <source>
        <dbReference type="ARBA" id="ARBA00023125"/>
    </source>
</evidence>
<sequence length="128" mass="13948">MVVRVDETTAPLFRQIAALIEDSIVEGSLSSGERAPSTNELAAFHSINPATARKGLQLLVDAGVLEKKRGLGMFVTDNAVELIRGRRRDDFAAAYLAPLVDEAVKLTVSKTELHNLIDRVAESRGLYE</sequence>
<feature type="domain" description="HTH gntR-type" evidence="4">
    <location>
        <begin position="10"/>
        <end position="78"/>
    </location>
</feature>
<dbReference type="InterPro" id="IPR036388">
    <property type="entry name" value="WH-like_DNA-bd_sf"/>
</dbReference>
<evidence type="ECO:0000256" key="3">
    <source>
        <dbReference type="ARBA" id="ARBA00023163"/>
    </source>
</evidence>
<name>A0A6I8ME71_9CORY</name>
<dbReference type="AlphaFoldDB" id="A0A6I8ME71"/>
<evidence type="ECO:0000256" key="1">
    <source>
        <dbReference type="ARBA" id="ARBA00023015"/>
    </source>
</evidence>
<dbReference type="KEGG" id="crf:FRC0190_02308"/>
<keyword evidence="3" id="KW-0804">Transcription</keyword>
<dbReference type="Pfam" id="PF00392">
    <property type="entry name" value="GntR"/>
    <property type="match status" value="1"/>
</dbReference>
<dbReference type="GO" id="GO:0003700">
    <property type="term" value="F:DNA-binding transcription factor activity"/>
    <property type="evidence" value="ECO:0007669"/>
    <property type="project" value="InterPro"/>
</dbReference>
<organism evidence="5 6">
    <name type="scientific">Corynebacterium rouxii</name>
    <dbReference type="NCBI Taxonomy" id="2719119"/>
    <lineage>
        <taxon>Bacteria</taxon>
        <taxon>Bacillati</taxon>
        <taxon>Actinomycetota</taxon>
        <taxon>Actinomycetes</taxon>
        <taxon>Mycobacteriales</taxon>
        <taxon>Corynebacteriaceae</taxon>
        <taxon>Corynebacterium</taxon>
    </lineage>
</organism>
<reference evidence="5 6" key="1">
    <citation type="submission" date="2019-11" db="EMBL/GenBank/DDBJ databases">
        <authorList>
            <person name="Brisse S."/>
        </authorList>
    </citation>
    <scope>NUCLEOTIDE SEQUENCE [LARGE SCALE GENOMIC DNA]</scope>
    <source>
        <strain evidence="5">FRC0190</strain>
    </source>
</reference>
<gene>
    <name evidence="5" type="ORF">FRC0190_02308</name>
</gene>
<proteinExistence type="predicted"/>
<keyword evidence="1" id="KW-0805">Transcription regulation</keyword>
<dbReference type="InterPro" id="IPR000524">
    <property type="entry name" value="Tscrpt_reg_HTH_GntR"/>
</dbReference>
<dbReference type="PANTHER" id="PTHR38445:SF10">
    <property type="entry name" value="GNTR-FAMILY TRANSCRIPTIONAL REGULATOR"/>
    <property type="match status" value="1"/>
</dbReference>
<dbReference type="SUPFAM" id="SSF46785">
    <property type="entry name" value="Winged helix' DNA-binding domain"/>
    <property type="match status" value="1"/>
</dbReference>
<evidence type="ECO:0000313" key="5">
    <source>
        <dbReference type="EMBL" id="VZH86398.1"/>
    </source>
</evidence>
<dbReference type="PROSITE" id="PS50949">
    <property type="entry name" value="HTH_GNTR"/>
    <property type="match status" value="1"/>
</dbReference>
<dbReference type="EMBL" id="LR738855">
    <property type="protein sequence ID" value="VZH86398.1"/>
    <property type="molecule type" value="Genomic_DNA"/>
</dbReference>
<dbReference type="SMART" id="SM00345">
    <property type="entry name" value="HTH_GNTR"/>
    <property type="match status" value="1"/>
</dbReference>
<evidence type="ECO:0000313" key="6">
    <source>
        <dbReference type="Proteomes" id="UP000423525"/>
    </source>
</evidence>
<protein>
    <submittedName>
        <fullName evidence="5">GntR family transcriptional regulator</fullName>
    </submittedName>
</protein>